<name>A0A6M2BMX0_9GAMM</name>
<dbReference type="PRINTS" id="PR00081">
    <property type="entry name" value="GDHRDH"/>
</dbReference>
<proteinExistence type="predicted"/>
<dbReference type="RefSeq" id="WP_166252410.1">
    <property type="nucleotide sequence ID" value="NZ_JAAMOW010000002.1"/>
</dbReference>
<reference evidence="2 3" key="1">
    <citation type="journal article" date="2014" name="Int. J. Syst. Evol. Microbiol.">
        <title>Solimonas terrae sp. nov., isolated from soil.</title>
        <authorList>
            <person name="Kim S.J."/>
            <person name="Moon J.Y."/>
            <person name="Weon H.Y."/>
            <person name="Ahn J.H."/>
            <person name="Chen W.M."/>
            <person name="Kwon S.W."/>
        </authorList>
    </citation>
    <scope>NUCLEOTIDE SEQUENCE [LARGE SCALE GENOMIC DNA]</scope>
    <source>
        <strain evidence="2 3">KIS83-12</strain>
    </source>
</reference>
<dbReference type="InterPro" id="IPR002347">
    <property type="entry name" value="SDR_fam"/>
</dbReference>
<dbReference type="InterPro" id="IPR036291">
    <property type="entry name" value="NAD(P)-bd_dom_sf"/>
</dbReference>
<organism evidence="2 3">
    <name type="scientific">Solimonas terrae</name>
    <dbReference type="NCBI Taxonomy" id="1396819"/>
    <lineage>
        <taxon>Bacteria</taxon>
        <taxon>Pseudomonadati</taxon>
        <taxon>Pseudomonadota</taxon>
        <taxon>Gammaproteobacteria</taxon>
        <taxon>Nevskiales</taxon>
        <taxon>Nevskiaceae</taxon>
        <taxon>Solimonas</taxon>
    </lineage>
</organism>
<keyword evidence="3" id="KW-1185">Reference proteome</keyword>
<protein>
    <submittedName>
        <fullName evidence="2">SDR family NAD(P)-dependent oxidoreductase</fullName>
    </submittedName>
</protein>
<comment type="caution">
    <text evidence="2">The sequence shown here is derived from an EMBL/GenBank/DDBJ whole genome shotgun (WGS) entry which is preliminary data.</text>
</comment>
<dbReference type="PANTHER" id="PTHR43157:SF31">
    <property type="entry name" value="PHOSPHATIDYLINOSITOL-GLYCAN BIOSYNTHESIS CLASS F PROTEIN"/>
    <property type="match status" value="1"/>
</dbReference>
<accession>A0A6M2BMX0</accession>
<gene>
    <name evidence="2" type="ORF">G7Y85_04440</name>
</gene>
<dbReference type="Proteomes" id="UP000472676">
    <property type="component" value="Unassembled WGS sequence"/>
</dbReference>
<keyword evidence="1" id="KW-0560">Oxidoreductase</keyword>
<evidence type="ECO:0000256" key="1">
    <source>
        <dbReference type="ARBA" id="ARBA00023002"/>
    </source>
</evidence>
<sequence length="301" mass="31462">MNTAPQTRVAVAVVTGASSGIGKSVAKALVMRGWRVIGVGRDAARCAAAAAELRALTADAQVEMIRADLSLLSEAARAARDIAARSDRIDVLVNNAGGVGKQLVMTAEGNEATFAGNHLGPFVLTRCLLPLLRKTAAVSAPGAVRILATSSEGHRYCPGMDWDDLQHTRNFTTGGAYTSAKLANVLFTIELAKRLAGDGIVAHAMEPGVVLDSNFVNHADDSMQRYMATQDDRAVSSDDAAKTLVYLATAEEPGHGSGGYYRECQPLAAAAPALDAAAAARLWRESETLAARAGIAFTDPE</sequence>
<dbReference type="PANTHER" id="PTHR43157">
    <property type="entry name" value="PHOSPHATIDYLINOSITOL-GLYCAN BIOSYNTHESIS CLASS F PROTEIN-RELATED"/>
    <property type="match status" value="1"/>
</dbReference>
<evidence type="ECO:0000313" key="2">
    <source>
        <dbReference type="EMBL" id="NGY04002.1"/>
    </source>
</evidence>
<dbReference type="SUPFAM" id="SSF51735">
    <property type="entry name" value="NAD(P)-binding Rossmann-fold domains"/>
    <property type="match status" value="1"/>
</dbReference>
<dbReference type="GO" id="GO:0016491">
    <property type="term" value="F:oxidoreductase activity"/>
    <property type="evidence" value="ECO:0007669"/>
    <property type="project" value="UniProtKB-KW"/>
</dbReference>
<dbReference type="Pfam" id="PF00106">
    <property type="entry name" value="adh_short"/>
    <property type="match status" value="1"/>
</dbReference>
<evidence type="ECO:0000313" key="3">
    <source>
        <dbReference type="Proteomes" id="UP000472676"/>
    </source>
</evidence>
<dbReference type="AlphaFoldDB" id="A0A6M2BMX0"/>
<dbReference type="EMBL" id="JAAMOW010000002">
    <property type="protein sequence ID" value="NGY04002.1"/>
    <property type="molecule type" value="Genomic_DNA"/>
</dbReference>
<dbReference type="Gene3D" id="3.40.50.720">
    <property type="entry name" value="NAD(P)-binding Rossmann-like Domain"/>
    <property type="match status" value="1"/>
</dbReference>